<sequence length="90" mass="10461">MIVQRTPIDLYPTSYPDKRLRTAKGGNNKHMVEKGRAYLPSAFSRYFKWDVLVEAGQEVKRVPPKYARINRCERMRSGVAGIYLSCKLWP</sequence>
<dbReference type="Proteomes" id="UP000250321">
    <property type="component" value="Unassembled WGS sequence"/>
</dbReference>
<comment type="caution">
    <text evidence="1">The sequence shown here is derived from an EMBL/GenBank/DDBJ whole genome shotgun (WGS) entry which is preliminary data.</text>
</comment>
<accession>A0A314ZW76</accession>
<reference evidence="1 2" key="1">
    <citation type="submission" date="2018-02" db="EMBL/GenBank/DDBJ databases">
        <title>Draft genome of wild Prunus yedoensis var. nudiflora.</title>
        <authorList>
            <person name="Baek S."/>
            <person name="Kim J.-H."/>
            <person name="Choi K."/>
            <person name="Kim G.-B."/>
            <person name="Cho A."/>
            <person name="Jang H."/>
            <person name="Shin C.-H."/>
            <person name="Yu H.-J."/>
            <person name="Mun J.-H."/>
        </authorList>
    </citation>
    <scope>NUCLEOTIDE SEQUENCE [LARGE SCALE GENOMIC DNA]</scope>
    <source>
        <strain evidence="2">cv. Jeju island</strain>
        <tissue evidence="1">Leaf</tissue>
    </source>
</reference>
<protein>
    <submittedName>
        <fullName evidence="1">Uncharacterized protein</fullName>
    </submittedName>
</protein>
<keyword evidence="2" id="KW-1185">Reference proteome</keyword>
<evidence type="ECO:0000313" key="2">
    <source>
        <dbReference type="Proteomes" id="UP000250321"/>
    </source>
</evidence>
<organism evidence="1 2">
    <name type="scientific">Prunus yedoensis var. nudiflora</name>
    <dbReference type="NCBI Taxonomy" id="2094558"/>
    <lineage>
        <taxon>Eukaryota</taxon>
        <taxon>Viridiplantae</taxon>
        <taxon>Streptophyta</taxon>
        <taxon>Embryophyta</taxon>
        <taxon>Tracheophyta</taxon>
        <taxon>Spermatophyta</taxon>
        <taxon>Magnoliopsida</taxon>
        <taxon>eudicotyledons</taxon>
        <taxon>Gunneridae</taxon>
        <taxon>Pentapetalae</taxon>
        <taxon>rosids</taxon>
        <taxon>fabids</taxon>
        <taxon>Rosales</taxon>
        <taxon>Rosaceae</taxon>
        <taxon>Amygdaloideae</taxon>
        <taxon>Amygdaleae</taxon>
        <taxon>Prunus</taxon>
    </lineage>
</organism>
<name>A0A314ZW76_PRUYE</name>
<dbReference type="AlphaFoldDB" id="A0A314ZW76"/>
<gene>
    <name evidence="1" type="ORF">Pyn_38275</name>
</gene>
<proteinExistence type="predicted"/>
<dbReference type="EMBL" id="PJQY01000006">
    <property type="protein sequence ID" value="PQQ21724.1"/>
    <property type="molecule type" value="Genomic_DNA"/>
</dbReference>
<evidence type="ECO:0000313" key="1">
    <source>
        <dbReference type="EMBL" id="PQQ21724.1"/>
    </source>
</evidence>